<name>A0A512H8D2_9PROT</name>
<comment type="caution">
    <text evidence="2">The sequence shown here is derived from an EMBL/GenBank/DDBJ whole genome shotgun (WGS) entry which is preliminary data.</text>
</comment>
<dbReference type="Proteomes" id="UP000321567">
    <property type="component" value="Unassembled WGS sequence"/>
</dbReference>
<dbReference type="InterPro" id="IPR009216">
    <property type="entry name" value="Virulence_factor_SrfB"/>
</dbReference>
<dbReference type="Pfam" id="PF07520">
    <property type="entry name" value="SrfB"/>
    <property type="match status" value="1"/>
</dbReference>
<dbReference type="InterPro" id="IPR043129">
    <property type="entry name" value="ATPase_NBD"/>
</dbReference>
<sequence length="1001" mass="112181">MLKKLVDFPDVITLVPNSGIQMLDFGINASQSSLSSLTRSFWPEHAQEIEEDGRRKIVLHPVEERETGPFYRDEQYPNGRAAPPDDINVYGPRNALAVFNGEWLPAPVLRVRHGASNGRMSYDVGPMGWARVRVAALETPDEAGNTHRVTLAVDTTLGPARRRAGPEDGSGRDAQPYLAPEPRDATDPIEFQYVSSPYEIMFFLEAKAIRRWIKDRFLACLSRVRKRAMTEDDIDPGEYWAQYIVLLEAISAGCKVPRLKLIDTLSDPKSLQPVGVDLVIDVGNSRTCGILIEKGRGDKLSEISHAIRLELRDLTRTERAYVEPFATWLEFSPARFGSYAHARRTSQQNAFWWPSLIRVGPEAAWLASLSDGTEGVTGLSSPKRYLWDTSARIQAWANTRGLTPAGEDPPEIKGPMTAELTEEGELVGKGDAMVGTSIRYSRSSLYTLMLVELLSHALMQINSPALRYQRADRDVPRRLDTLILTLPSATPLAERKLLQRRAREAWELLARIMRWEEGDPLHSVPKLRLEWDEATCTHLVYLYNEINFKYKGMPGEFFRRRGQGRTGERGKPALRIASIDIGGGTTDLMIIEHEVEGQSMVHPHQLFREGFRLAGDDIVKTVVETVVLPAVGAALKARGVSLPESLLSDLFGGDREGMAQQERTLRVNFSTQVLVPLALALLAAYEATEGRRVAADVDIPVAALLEERPPQPPVRAYLETAARRRGGEDFHLEDVTLVMRPAQMAGIVGSVIGGMLDDLCDIVRHYQCDLLLLSGRPSRLPLVQERIHGNLPLAPSRVIAMHRYEVLNWYPFRSSDFRITDPKTTAVVGALLCLLCEGRSPGFYMKSSEIRMKSTARYIGVMDQRGEINKENERLKNINLDNQGGGNNEFIVEMERPTFLGFRQLPLVRWRTSPLYFLSFKNPDRLSGALTLPISVRLQGETVEEGADQTKMEDFKVVEAVDANGRNCKHEISFRLQTLWLEGASEGGYWLDTGVFQTLRH</sequence>
<organism evidence="2 3">
    <name type="scientific">Pararhodospirillum oryzae</name>
    <dbReference type="NCBI Taxonomy" id="478448"/>
    <lineage>
        <taxon>Bacteria</taxon>
        <taxon>Pseudomonadati</taxon>
        <taxon>Pseudomonadota</taxon>
        <taxon>Alphaproteobacteria</taxon>
        <taxon>Rhodospirillales</taxon>
        <taxon>Rhodospirillaceae</taxon>
        <taxon>Pararhodospirillum</taxon>
    </lineage>
</organism>
<feature type="region of interest" description="Disordered" evidence="1">
    <location>
        <begin position="157"/>
        <end position="181"/>
    </location>
</feature>
<accession>A0A512H8D2</accession>
<protein>
    <submittedName>
        <fullName evidence="2">Virulence factor SrfB</fullName>
    </submittedName>
</protein>
<evidence type="ECO:0000256" key="1">
    <source>
        <dbReference type="SAM" id="MobiDB-lite"/>
    </source>
</evidence>
<dbReference type="RefSeq" id="WP_147163747.1">
    <property type="nucleotide sequence ID" value="NZ_BJZO01000046.1"/>
</dbReference>
<keyword evidence="3" id="KW-1185">Reference proteome</keyword>
<dbReference type="SUPFAM" id="SSF53067">
    <property type="entry name" value="Actin-like ATPase domain"/>
    <property type="match status" value="1"/>
</dbReference>
<dbReference type="EMBL" id="BJZO01000046">
    <property type="protein sequence ID" value="GEO81719.1"/>
    <property type="molecule type" value="Genomic_DNA"/>
</dbReference>
<evidence type="ECO:0000313" key="2">
    <source>
        <dbReference type="EMBL" id="GEO81719.1"/>
    </source>
</evidence>
<dbReference type="OrthoDB" id="5437169at2"/>
<gene>
    <name evidence="2" type="ORF">ROR02_18500</name>
</gene>
<evidence type="ECO:0000313" key="3">
    <source>
        <dbReference type="Proteomes" id="UP000321567"/>
    </source>
</evidence>
<dbReference type="AlphaFoldDB" id="A0A512H8D2"/>
<reference evidence="2 3" key="1">
    <citation type="submission" date="2019-07" db="EMBL/GenBank/DDBJ databases">
        <title>Whole genome shotgun sequence of Rhodospirillum oryzae NBRC 107573.</title>
        <authorList>
            <person name="Hosoyama A."/>
            <person name="Uohara A."/>
            <person name="Ohji S."/>
            <person name="Ichikawa N."/>
        </authorList>
    </citation>
    <scope>NUCLEOTIDE SEQUENCE [LARGE SCALE GENOMIC DNA]</scope>
    <source>
        <strain evidence="2 3">NBRC 107573</strain>
    </source>
</reference>
<proteinExistence type="predicted"/>